<organism evidence="2 3">
    <name type="scientific">Mucor saturninus</name>
    <dbReference type="NCBI Taxonomy" id="64648"/>
    <lineage>
        <taxon>Eukaryota</taxon>
        <taxon>Fungi</taxon>
        <taxon>Fungi incertae sedis</taxon>
        <taxon>Mucoromycota</taxon>
        <taxon>Mucoromycotina</taxon>
        <taxon>Mucoromycetes</taxon>
        <taxon>Mucorales</taxon>
        <taxon>Mucorineae</taxon>
        <taxon>Mucoraceae</taxon>
        <taxon>Mucor</taxon>
    </lineage>
</organism>
<keyword evidence="1" id="KW-0812">Transmembrane</keyword>
<reference evidence="2" key="1">
    <citation type="submission" date="2020-12" db="EMBL/GenBank/DDBJ databases">
        <title>Metabolic potential, ecology and presence of endohyphal bacteria is reflected in genomic diversity of Mucoromycotina.</title>
        <authorList>
            <person name="Muszewska A."/>
            <person name="Okrasinska A."/>
            <person name="Steczkiewicz K."/>
            <person name="Drgas O."/>
            <person name="Orlowska M."/>
            <person name="Perlinska-Lenart U."/>
            <person name="Aleksandrzak-Piekarczyk T."/>
            <person name="Szatraj K."/>
            <person name="Zielenkiewicz U."/>
            <person name="Pilsyk S."/>
            <person name="Malc E."/>
            <person name="Mieczkowski P."/>
            <person name="Kruszewska J.S."/>
            <person name="Biernat P."/>
            <person name="Pawlowska J."/>
        </authorList>
    </citation>
    <scope>NUCLEOTIDE SEQUENCE</scope>
    <source>
        <strain evidence="2">WA0000017839</strain>
    </source>
</reference>
<sequence>MKSLHLIQWIHIWNTMIGVVVFGTLIGVSKNIKVFIDSGSKIAGFGMKVKIRAPTFIDLLTPSHVGSFTTFAYPATYVFMLIPTICSMIYSAILAFDSSPNYKAWSPSKTLRSTIIFFTAALWFAALLPAVPGADVMTDGSAMSCNWTNYMQWKIQFNDPITYPWVTGMDNACSILKASDGMCWVLFLGWLLQSYLYMRAAHRARSVLNK</sequence>
<evidence type="ECO:0000313" key="3">
    <source>
        <dbReference type="Proteomes" id="UP000603453"/>
    </source>
</evidence>
<comment type="caution">
    <text evidence="2">The sequence shown here is derived from an EMBL/GenBank/DDBJ whole genome shotgun (WGS) entry which is preliminary data.</text>
</comment>
<evidence type="ECO:0000313" key="2">
    <source>
        <dbReference type="EMBL" id="KAG2206881.1"/>
    </source>
</evidence>
<dbReference type="EMBL" id="JAEPRD010000028">
    <property type="protein sequence ID" value="KAG2206881.1"/>
    <property type="molecule type" value="Genomic_DNA"/>
</dbReference>
<dbReference type="OrthoDB" id="2241330at2759"/>
<dbReference type="AlphaFoldDB" id="A0A8H7RC29"/>
<accession>A0A8H7RC29</accession>
<feature type="transmembrane region" description="Helical" evidence="1">
    <location>
        <begin position="71"/>
        <end position="94"/>
    </location>
</feature>
<gene>
    <name evidence="2" type="ORF">INT47_007638</name>
</gene>
<name>A0A8H7RC29_9FUNG</name>
<keyword evidence="3" id="KW-1185">Reference proteome</keyword>
<keyword evidence="1" id="KW-0472">Membrane</keyword>
<proteinExistence type="predicted"/>
<feature type="transmembrane region" description="Helical" evidence="1">
    <location>
        <begin position="178"/>
        <end position="198"/>
    </location>
</feature>
<dbReference type="Proteomes" id="UP000603453">
    <property type="component" value="Unassembled WGS sequence"/>
</dbReference>
<feature type="transmembrane region" description="Helical" evidence="1">
    <location>
        <begin position="12"/>
        <end position="29"/>
    </location>
</feature>
<protein>
    <submittedName>
        <fullName evidence="2">Uncharacterized protein</fullName>
    </submittedName>
</protein>
<evidence type="ECO:0000256" key="1">
    <source>
        <dbReference type="SAM" id="Phobius"/>
    </source>
</evidence>
<keyword evidence="1" id="KW-1133">Transmembrane helix</keyword>
<feature type="transmembrane region" description="Helical" evidence="1">
    <location>
        <begin position="115"/>
        <end position="134"/>
    </location>
</feature>